<evidence type="ECO:0000313" key="1">
    <source>
        <dbReference type="EMBL" id="QDT64154.1"/>
    </source>
</evidence>
<keyword evidence="2" id="KW-1185">Reference proteome</keyword>
<dbReference type="EMBL" id="CP036316">
    <property type="protein sequence ID" value="QDT64154.1"/>
    <property type="molecule type" value="Genomic_DNA"/>
</dbReference>
<dbReference type="RefSeq" id="WP_145261082.1">
    <property type="nucleotide sequence ID" value="NZ_CP036316.1"/>
</dbReference>
<reference evidence="1 2" key="1">
    <citation type="submission" date="2019-02" db="EMBL/GenBank/DDBJ databases">
        <title>Deep-cultivation of Planctomycetes and their phenomic and genomic characterization uncovers novel biology.</title>
        <authorList>
            <person name="Wiegand S."/>
            <person name="Jogler M."/>
            <person name="Boedeker C."/>
            <person name="Pinto D."/>
            <person name="Vollmers J."/>
            <person name="Rivas-Marin E."/>
            <person name="Kohn T."/>
            <person name="Peeters S.H."/>
            <person name="Heuer A."/>
            <person name="Rast P."/>
            <person name="Oberbeckmann S."/>
            <person name="Bunk B."/>
            <person name="Jeske O."/>
            <person name="Meyerdierks A."/>
            <person name="Storesund J.E."/>
            <person name="Kallscheuer N."/>
            <person name="Luecker S."/>
            <person name="Lage O.M."/>
            <person name="Pohl T."/>
            <person name="Merkel B.J."/>
            <person name="Hornburger P."/>
            <person name="Mueller R.-W."/>
            <person name="Bruemmer F."/>
            <person name="Labrenz M."/>
            <person name="Spormann A.M."/>
            <person name="Op den Camp H."/>
            <person name="Overmann J."/>
            <person name="Amann R."/>
            <person name="Jetten M.S.M."/>
            <person name="Mascher T."/>
            <person name="Medema M.H."/>
            <person name="Devos D.P."/>
            <person name="Kaster A.-K."/>
            <person name="Ovreas L."/>
            <person name="Rohde M."/>
            <person name="Galperin M.Y."/>
            <person name="Jogler C."/>
        </authorList>
    </citation>
    <scope>NUCLEOTIDE SEQUENCE [LARGE SCALE GENOMIC DNA]</scope>
    <source>
        <strain evidence="1 2">V22</strain>
    </source>
</reference>
<name>A0A517T703_9PLAN</name>
<evidence type="ECO:0000313" key="2">
    <source>
        <dbReference type="Proteomes" id="UP000319976"/>
    </source>
</evidence>
<accession>A0A517T703</accession>
<proteinExistence type="predicted"/>
<organism evidence="1 2">
    <name type="scientific">Calycomorphotria hydatis</name>
    <dbReference type="NCBI Taxonomy" id="2528027"/>
    <lineage>
        <taxon>Bacteria</taxon>
        <taxon>Pseudomonadati</taxon>
        <taxon>Planctomycetota</taxon>
        <taxon>Planctomycetia</taxon>
        <taxon>Planctomycetales</taxon>
        <taxon>Planctomycetaceae</taxon>
        <taxon>Calycomorphotria</taxon>
    </lineage>
</organism>
<dbReference type="KEGG" id="chya:V22_13850"/>
<protein>
    <submittedName>
        <fullName evidence="1">Uncharacterized protein</fullName>
    </submittedName>
</protein>
<dbReference type="Proteomes" id="UP000319976">
    <property type="component" value="Chromosome"/>
</dbReference>
<gene>
    <name evidence="1" type="ORF">V22_13850</name>
</gene>
<sequence>MKNTTFKFVLEAGRGIHKTAFDDLADMLSIYTGIIALEYSGKDNVRTLLAKVEFSTPSEVEKLHRKILKFLINYQGISILEVSSTPSDIY</sequence>
<dbReference type="AlphaFoldDB" id="A0A517T703"/>